<organism evidence="1">
    <name type="scientific">marine sediment metagenome</name>
    <dbReference type="NCBI Taxonomy" id="412755"/>
    <lineage>
        <taxon>unclassified sequences</taxon>
        <taxon>metagenomes</taxon>
        <taxon>ecological metagenomes</taxon>
    </lineage>
</organism>
<accession>X0V247</accession>
<gene>
    <name evidence="1" type="ORF">S01H1_35520</name>
</gene>
<evidence type="ECO:0000313" key="1">
    <source>
        <dbReference type="EMBL" id="GAG12195.1"/>
    </source>
</evidence>
<proteinExistence type="predicted"/>
<comment type="caution">
    <text evidence="1">The sequence shown here is derived from an EMBL/GenBank/DDBJ whole genome shotgun (WGS) entry which is preliminary data.</text>
</comment>
<dbReference type="EMBL" id="BARS01022198">
    <property type="protein sequence ID" value="GAG12195.1"/>
    <property type="molecule type" value="Genomic_DNA"/>
</dbReference>
<dbReference type="AlphaFoldDB" id="X0V247"/>
<feature type="non-terminal residue" evidence="1">
    <location>
        <position position="1"/>
    </location>
</feature>
<protein>
    <submittedName>
        <fullName evidence="1">Uncharacterized protein</fullName>
    </submittedName>
</protein>
<name>X0V247_9ZZZZ</name>
<sequence>VFNFDVLEDSYRNADRNYQREHVTEYITEHPERFKLQNVEAKGKIIRPDIRITVDTEEDFELIKNIILHFDDLSFRAKDIIDFLDENPELLEINKNVKQKEV</sequence>
<reference evidence="1" key="1">
    <citation type="journal article" date="2014" name="Front. Microbiol.">
        <title>High frequency of phylogenetically diverse reductive dehalogenase-homologous genes in deep subseafloor sedimentary metagenomes.</title>
        <authorList>
            <person name="Kawai M."/>
            <person name="Futagami T."/>
            <person name="Toyoda A."/>
            <person name="Takaki Y."/>
            <person name="Nishi S."/>
            <person name="Hori S."/>
            <person name="Arai W."/>
            <person name="Tsubouchi T."/>
            <person name="Morono Y."/>
            <person name="Uchiyama I."/>
            <person name="Ito T."/>
            <person name="Fujiyama A."/>
            <person name="Inagaki F."/>
            <person name="Takami H."/>
        </authorList>
    </citation>
    <scope>NUCLEOTIDE SEQUENCE</scope>
    <source>
        <strain evidence="1">Expedition CK06-06</strain>
    </source>
</reference>